<dbReference type="PANTHER" id="PTHR13696:SF96">
    <property type="entry name" value="COBQ_COBB_MIND_PARA NUCLEOTIDE BINDING DOMAIN-CONTAINING PROTEIN"/>
    <property type="match status" value="1"/>
</dbReference>
<dbReference type="Gene3D" id="3.40.50.300">
    <property type="entry name" value="P-loop containing nucleotide triphosphate hydrolases"/>
    <property type="match status" value="1"/>
</dbReference>
<dbReference type="RefSeq" id="WP_320188448.1">
    <property type="nucleotide sequence ID" value="NZ_CP192768.1"/>
</dbReference>
<accession>A0ABU4W242</accession>
<name>A0ABU4W242_9HYPH</name>
<dbReference type="InterPro" id="IPR050678">
    <property type="entry name" value="DNA_Partitioning_ATPase"/>
</dbReference>
<dbReference type="SUPFAM" id="SSF52540">
    <property type="entry name" value="P-loop containing nucleoside triphosphate hydrolases"/>
    <property type="match status" value="1"/>
</dbReference>
<keyword evidence="3" id="KW-1185">Reference proteome</keyword>
<feature type="domain" description="CobQ/CobB/MinD/ParA nucleotide binding" evidence="1">
    <location>
        <begin position="3"/>
        <end position="139"/>
    </location>
</feature>
<reference evidence="2" key="1">
    <citation type="journal article" date="2023" name="Phytobiomes J">
        <title>Deciphering the key players within the bacterial microbiota associated with aerial crown gall tumors on rhododendron: Insights into the gallobiome.</title>
        <authorList>
            <person name="Kuzmanovic N."/>
            <person name="Nesme J."/>
            <person name="Wolf J."/>
            <person name="Neumann-Schaal M."/>
            <person name="Petersen J."/>
            <person name="Fernandez-Gnecco G."/>
            <person name="Sproeer C."/>
            <person name="Bunk B."/>
            <person name="Overmann J."/>
            <person name="Sorensen S.J."/>
            <person name="Idczak E."/>
            <person name="Smalla K."/>
        </authorList>
    </citation>
    <scope>NUCLEOTIDE SEQUENCE [LARGE SCALE GENOMIC DNA]</scope>
    <source>
        <strain evidence="2">Rho-14.1</strain>
    </source>
</reference>
<dbReference type="PIRSF" id="PIRSF009320">
    <property type="entry name" value="Nuc_binding_HP_1000"/>
    <property type="match status" value="1"/>
</dbReference>
<evidence type="ECO:0000313" key="2">
    <source>
        <dbReference type="EMBL" id="MDX8331854.1"/>
    </source>
</evidence>
<dbReference type="CDD" id="cd02042">
    <property type="entry name" value="ParAB_family"/>
    <property type="match status" value="1"/>
</dbReference>
<dbReference type="Proteomes" id="UP001277561">
    <property type="component" value="Unassembled WGS sequence"/>
</dbReference>
<organism evidence="2 3">
    <name type="scientific">Agrobacterium rosae</name>
    <dbReference type="NCBI Taxonomy" id="1972867"/>
    <lineage>
        <taxon>Bacteria</taxon>
        <taxon>Pseudomonadati</taxon>
        <taxon>Pseudomonadota</taxon>
        <taxon>Alphaproteobacteria</taxon>
        <taxon>Hyphomicrobiales</taxon>
        <taxon>Rhizobiaceae</taxon>
        <taxon>Rhizobium/Agrobacterium group</taxon>
        <taxon>Agrobacterium</taxon>
    </lineage>
</organism>
<sequence length="227" mass="24822">MIITVANPKGGTGKTTLVRALSGTAADAGNDVFLIDADRRANTMRWVDVSKRMSLWPERLDAISSLEPSAIYTIARQQQAAGKIVFIDVEGTTNENLFAGLYAADIVVVPMQTTQDDVVSGLQLILNHLPVVEEEQKRKVPSLIVINQNDFVTGRAKAHEPLREALRESGVRLARQQIARRSSYQSMGSAGTLQTMERRDEKAITEMEALLAEILSIHKANLEGAVA</sequence>
<evidence type="ECO:0000259" key="1">
    <source>
        <dbReference type="Pfam" id="PF01656"/>
    </source>
</evidence>
<dbReference type="EMBL" id="JAVRAD010000012">
    <property type="protein sequence ID" value="MDX8331854.1"/>
    <property type="molecule type" value="Genomic_DNA"/>
</dbReference>
<evidence type="ECO:0000313" key="3">
    <source>
        <dbReference type="Proteomes" id="UP001277561"/>
    </source>
</evidence>
<dbReference type="InterPro" id="IPR027417">
    <property type="entry name" value="P-loop_NTPase"/>
</dbReference>
<comment type="caution">
    <text evidence="2">The sequence shown here is derived from an EMBL/GenBank/DDBJ whole genome shotgun (WGS) entry which is preliminary data.</text>
</comment>
<protein>
    <submittedName>
        <fullName evidence="2">ParA family protein</fullName>
    </submittedName>
</protein>
<dbReference type="InterPro" id="IPR002586">
    <property type="entry name" value="CobQ/CobB/MinD/ParA_Nub-bd_dom"/>
</dbReference>
<gene>
    <name evidence="2" type="ORF">RMS29_21805</name>
</gene>
<proteinExistence type="predicted"/>
<dbReference type="PANTHER" id="PTHR13696">
    <property type="entry name" value="P-LOOP CONTAINING NUCLEOSIDE TRIPHOSPHATE HYDROLASE"/>
    <property type="match status" value="1"/>
</dbReference>
<dbReference type="Pfam" id="PF01656">
    <property type="entry name" value="CbiA"/>
    <property type="match status" value="1"/>
</dbReference>